<feature type="domain" description="ABC transporter" evidence="7">
    <location>
        <begin position="4"/>
        <end position="234"/>
    </location>
</feature>
<dbReference type="Gene3D" id="3.40.50.300">
    <property type="entry name" value="P-loop containing nucleotide triphosphate hydrolases"/>
    <property type="match status" value="1"/>
</dbReference>
<keyword evidence="4 8" id="KW-0067">ATP-binding</keyword>
<dbReference type="GO" id="GO:0055052">
    <property type="term" value="C:ATP-binding cassette (ABC) transporter complex, substrate-binding subunit-containing"/>
    <property type="evidence" value="ECO:0007669"/>
    <property type="project" value="TreeGrafter"/>
</dbReference>
<proteinExistence type="predicted"/>
<dbReference type="InterPro" id="IPR040582">
    <property type="entry name" value="OB_MalK-like"/>
</dbReference>
<dbReference type="PATRIC" id="fig|1300222.3.peg.2713"/>
<dbReference type="GO" id="GO:0140359">
    <property type="term" value="F:ABC-type transporter activity"/>
    <property type="evidence" value="ECO:0007669"/>
    <property type="project" value="InterPro"/>
</dbReference>
<organism evidence="8 9">
    <name type="scientific">Brevibacillus borstelensis AK1</name>
    <dbReference type="NCBI Taxonomy" id="1300222"/>
    <lineage>
        <taxon>Bacteria</taxon>
        <taxon>Bacillati</taxon>
        <taxon>Bacillota</taxon>
        <taxon>Bacilli</taxon>
        <taxon>Bacillales</taxon>
        <taxon>Paenibacillaceae</taxon>
        <taxon>Brevibacillus</taxon>
    </lineage>
</organism>
<dbReference type="Proteomes" id="UP000012081">
    <property type="component" value="Unassembled WGS sequence"/>
</dbReference>
<dbReference type="Gene3D" id="2.40.50.100">
    <property type="match status" value="2"/>
</dbReference>
<dbReference type="SMART" id="SM00382">
    <property type="entry name" value="AAA"/>
    <property type="match status" value="1"/>
</dbReference>
<keyword evidence="3" id="KW-0547">Nucleotide-binding</keyword>
<dbReference type="PROSITE" id="PS00211">
    <property type="entry name" value="ABC_TRANSPORTER_1"/>
    <property type="match status" value="1"/>
</dbReference>
<evidence type="ECO:0000256" key="2">
    <source>
        <dbReference type="ARBA" id="ARBA00022475"/>
    </source>
</evidence>
<dbReference type="InterPro" id="IPR012340">
    <property type="entry name" value="NA-bd_OB-fold"/>
</dbReference>
<keyword evidence="2" id="KW-1003">Cell membrane</keyword>
<dbReference type="InterPro" id="IPR003593">
    <property type="entry name" value="AAA+_ATPase"/>
</dbReference>
<evidence type="ECO:0000256" key="4">
    <source>
        <dbReference type="ARBA" id="ARBA00022840"/>
    </source>
</evidence>
<evidence type="ECO:0000259" key="7">
    <source>
        <dbReference type="PROSITE" id="PS50893"/>
    </source>
</evidence>
<accession>M8DZU0</accession>
<dbReference type="PANTHER" id="PTHR43875">
    <property type="entry name" value="MALTODEXTRIN IMPORT ATP-BINDING PROTEIN MSMX"/>
    <property type="match status" value="1"/>
</dbReference>
<evidence type="ECO:0000256" key="1">
    <source>
        <dbReference type="ARBA" id="ARBA00022448"/>
    </source>
</evidence>
<evidence type="ECO:0000256" key="5">
    <source>
        <dbReference type="ARBA" id="ARBA00022967"/>
    </source>
</evidence>
<keyword evidence="1" id="KW-0813">Transport</keyword>
<dbReference type="Pfam" id="PF00005">
    <property type="entry name" value="ABC_tran"/>
    <property type="match status" value="1"/>
</dbReference>
<dbReference type="PROSITE" id="PS50893">
    <property type="entry name" value="ABC_TRANSPORTER_2"/>
    <property type="match status" value="1"/>
</dbReference>
<comment type="caution">
    <text evidence="8">The sequence shown here is derived from an EMBL/GenBank/DDBJ whole genome shotgun (WGS) entry which is preliminary data.</text>
</comment>
<name>M8DZU0_9BACL</name>
<dbReference type="InterPro" id="IPR047641">
    <property type="entry name" value="ABC_transpr_MalK/UgpC-like"/>
</dbReference>
<dbReference type="InterPro" id="IPR008995">
    <property type="entry name" value="Mo/tungstate-bd_C_term_dom"/>
</dbReference>
<keyword evidence="5" id="KW-1278">Translocase</keyword>
<dbReference type="InterPro" id="IPR017871">
    <property type="entry name" value="ABC_transporter-like_CS"/>
</dbReference>
<reference evidence="8 9" key="1">
    <citation type="submission" date="2013-03" db="EMBL/GenBank/DDBJ databases">
        <title>Assembly of a new bacterial strain Brevibacillus borstelensis AK1.</title>
        <authorList>
            <person name="Rajan I."/>
            <person name="PoliReddy D."/>
            <person name="Sugumar T."/>
            <person name="Rathinam K."/>
            <person name="Alqarawi S."/>
            <person name="Khalil A.B."/>
            <person name="Sivakumar N."/>
        </authorList>
    </citation>
    <scope>NUCLEOTIDE SEQUENCE [LARGE SCALE GENOMIC DNA]</scope>
    <source>
        <strain evidence="8 9">AK1</strain>
    </source>
</reference>
<evidence type="ECO:0000256" key="3">
    <source>
        <dbReference type="ARBA" id="ARBA00022741"/>
    </source>
</evidence>
<protein>
    <submittedName>
        <fullName evidence="8">ABC transporter ATP-binding protein</fullName>
    </submittedName>
</protein>
<evidence type="ECO:0000313" key="9">
    <source>
        <dbReference type="Proteomes" id="UP000012081"/>
    </source>
</evidence>
<dbReference type="FunFam" id="3.40.50.300:FF:000042">
    <property type="entry name" value="Maltose/maltodextrin ABC transporter, ATP-binding protein"/>
    <property type="match status" value="1"/>
</dbReference>
<evidence type="ECO:0000256" key="6">
    <source>
        <dbReference type="ARBA" id="ARBA00023136"/>
    </source>
</evidence>
<dbReference type="PANTHER" id="PTHR43875:SF15">
    <property type="entry name" value="TREHALOSE IMPORT ATP-BINDING PROTEIN SUGC"/>
    <property type="match status" value="1"/>
</dbReference>
<dbReference type="GO" id="GO:0016887">
    <property type="term" value="F:ATP hydrolysis activity"/>
    <property type="evidence" value="ECO:0007669"/>
    <property type="project" value="InterPro"/>
</dbReference>
<dbReference type="InterPro" id="IPR027417">
    <property type="entry name" value="P-loop_NTPase"/>
</dbReference>
<dbReference type="InterPro" id="IPR003439">
    <property type="entry name" value="ABC_transporter-like_ATP-bd"/>
</dbReference>
<keyword evidence="6" id="KW-0472">Membrane</keyword>
<keyword evidence="9" id="KW-1185">Reference proteome</keyword>
<dbReference type="GO" id="GO:0008643">
    <property type="term" value="P:carbohydrate transport"/>
    <property type="evidence" value="ECO:0007669"/>
    <property type="project" value="InterPro"/>
</dbReference>
<dbReference type="Pfam" id="PF17912">
    <property type="entry name" value="OB_MalK"/>
    <property type="match status" value="1"/>
</dbReference>
<evidence type="ECO:0000313" key="8">
    <source>
        <dbReference type="EMBL" id="EMT52571.1"/>
    </source>
</evidence>
<dbReference type="Gene3D" id="2.40.50.140">
    <property type="entry name" value="Nucleic acid-binding proteins"/>
    <property type="match status" value="1"/>
</dbReference>
<dbReference type="GO" id="GO:0005524">
    <property type="term" value="F:ATP binding"/>
    <property type="evidence" value="ECO:0007669"/>
    <property type="project" value="UniProtKB-KW"/>
</dbReference>
<dbReference type="EMBL" id="APBN01000004">
    <property type="protein sequence ID" value="EMT52571.1"/>
    <property type="molecule type" value="Genomic_DNA"/>
</dbReference>
<dbReference type="InterPro" id="IPR015855">
    <property type="entry name" value="ABC_transpr_MalK-like"/>
</dbReference>
<sequence length="419" mass="45532">MAEVELRRICKTFDRQTVVHEVSALIEPGEFFVLVGPSGCGKSTTLRMIAGLEDISSGELLIGGKQMNHVPPSGRSISMVFQNYALYPHLTVKENILFGLKVRKVDKQEQAKRLAHAAEMLGISQLLQRKPRELSGGQRQRVALGRAIVSQHPICLMDEPLSNLDAKLRGHMRTEIRQLQQELGITMIYVTHDQVEAMTMGDRMMVLRDGQVQQIGRPLDVYNQPANLFVAEFTGSPPMNTVNGTWAGDGSCQGVVIGTGNEKAFLPIGYREGIREGAPVVLGIRPEALQPFAAEPTVGIPDHTASERAVQGISQLASLAANLVASPAAGSDASAGAITLPVRVEAVEILGSETIVEFALAGARWKSKWNGQWPCRRGEMVRVGFYPGQICLFDPQSGKNLTASESKTIHQNVLQINAI</sequence>
<dbReference type="SUPFAM" id="SSF50331">
    <property type="entry name" value="MOP-like"/>
    <property type="match status" value="2"/>
</dbReference>
<dbReference type="SUPFAM" id="SSF52540">
    <property type="entry name" value="P-loop containing nucleoside triphosphate hydrolases"/>
    <property type="match status" value="1"/>
</dbReference>
<dbReference type="AlphaFoldDB" id="M8DZU0"/>
<dbReference type="CDD" id="cd03301">
    <property type="entry name" value="ABC_MalK_N"/>
    <property type="match status" value="1"/>
</dbReference>
<dbReference type="RefSeq" id="WP_003388714.1">
    <property type="nucleotide sequence ID" value="NZ_APBN01000004.1"/>
</dbReference>
<dbReference type="STRING" id="1300222.I532_12979"/>
<gene>
    <name evidence="8" type="ORF">I532_12979</name>
</gene>